<reference evidence="5" key="1">
    <citation type="journal article" date="2022" name="Plant J.">
        <title>Strategies of tolerance reflected in two North American maple genomes.</title>
        <authorList>
            <person name="McEvoy S.L."/>
            <person name="Sezen U.U."/>
            <person name="Trouern-Trend A."/>
            <person name="McMahon S.M."/>
            <person name="Schaberg P.G."/>
            <person name="Yang J."/>
            <person name="Wegrzyn J.L."/>
            <person name="Swenson N.G."/>
        </authorList>
    </citation>
    <scope>NUCLEOTIDE SEQUENCE</scope>
    <source>
        <strain evidence="5">NS2018</strain>
    </source>
</reference>
<keyword evidence="6" id="KW-1185">Reference proteome</keyword>
<keyword evidence="2" id="KW-0378">Hydrolase</keyword>
<feature type="domain" description="Integrase catalytic" evidence="4">
    <location>
        <begin position="26"/>
        <end position="190"/>
    </location>
</feature>
<dbReference type="InterPro" id="IPR057670">
    <property type="entry name" value="SH3_retrovirus"/>
</dbReference>
<reference evidence="5" key="2">
    <citation type="submission" date="2023-06" db="EMBL/GenBank/DDBJ databases">
        <authorList>
            <person name="Swenson N.G."/>
            <person name="Wegrzyn J.L."/>
            <person name="Mcevoy S.L."/>
        </authorList>
    </citation>
    <scope>NUCLEOTIDE SEQUENCE</scope>
    <source>
        <strain evidence="5">NS2018</strain>
        <tissue evidence="5">Leaf</tissue>
    </source>
</reference>
<organism evidence="5 6">
    <name type="scientific">Acer saccharum</name>
    <name type="common">Sugar maple</name>
    <dbReference type="NCBI Taxonomy" id="4024"/>
    <lineage>
        <taxon>Eukaryota</taxon>
        <taxon>Viridiplantae</taxon>
        <taxon>Streptophyta</taxon>
        <taxon>Embryophyta</taxon>
        <taxon>Tracheophyta</taxon>
        <taxon>Spermatophyta</taxon>
        <taxon>Magnoliopsida</taxon>
        <taxon>eudicotyledons</taxon>
        <taxon>Gunneridae</taxon>
        <taxon>Pentapetalae</taxon>
        <taxon>rosids</taxon>
        <taxon>malvids</taxon>
        <taxon>Sapindales</taxon>
        <taxon>Sapindaceae</taxon>
        <taxon>Hippocastanoideae</taxon>
        <taxon>Acereae</taxon>
        <taxon>Acer</taxon>
    </lineage>
</organism>
<dbReference type="GO" id="GO:0003676">
    <property type="term" value="F:nucleic acid binding"/>
    <property type="evidence" value="ECO:0007669"/>
    <property type="project" value="InterPro"/>
</dbReference>
<dbReference type="InterPro" id="IPR039537">
    <property type="entry name" value="Retrotran_Ty1/copia-like"/>
</dbReference>
<dbReference type="SUPFAM" id="SSF56672">
    <property type="entry name" value="DNA/RNA polymerases"/>
    <property type="match status" value="1"/>
</dbReference>
<dbReference type="PANTHER" id="PTHR42648">
    <property type="entry name" value="TRANSPOSASE, PUTATIVE-RELATED"/>
    <property type="match status" value="1"/>
</dbReference>
<dbReference type="AlphaFoldDB" id="A0AA39SJ66"/>
<evidence type="ECO:0000256" key="3">
    <source>
        <dbReference type="SAM" id="MobiDB-lite"/>
    </source>
</evidence>
<dbReference type="InterPro" id="IPR036397">
    <property type="entry name" value="RNaseH_sf"/>
</dbReference>
<dbReference type="Proteomes" id="UP001168877">
    <property type="component" value="Unassembled WGS sequence"/>
</dbReference>
<dbReference type="Gene3D" id="3.30.420.10">
    <property type="entry name" value="Ribonuclease H-like superfamily/Ribonuclease H"/>
    <property type="match status" value="1"/>
</dbReference>
<dbReference type="InterPro" id="IPR001584">
    <property type="entry name" value="Integrase_cat-core"/>
</dbReference>
<feature type="compositionally biased region" description="Polar residues" evidence="3">
    <location>
        <begin position="314"/>
        <end position="325"/>
    </location>
</feature>
<dbReference type="SUPFAM" id="SSF53098">
    <property type="entry name" value="Ribonuclease H-like"/>
    <property type="match status" value="1"/>
</dbReference>
<feature type="region of interest" description="Disordered" evidence="3">
    <location>
        <begin position="294"/>
        <end position="344"/>
    </location>
</feature>
<dbReference type="Pfam" id="PF00665">
    <property type="entry name" value="rve"/>
    <property type="match status" value="1"/>
</dbReference>
<proteinExistence type="predicted"/>
<comment type="caution">
    <text evidence="5">The sequence shown here is derived from an EMBL/GenBank/DDBJ whole genome shotgun (WGS) entry which is preliminary data.</text>
</comment>
<evidence type="ECO:0000259" key="4">
    <source>
        <dbReference type="PROSITE" id="PS50994"/>
    </source>
</evidence>
<sequence>MHTLHFCDSCKLGKLHKLPFQKAIHTAKAPLELVFTNVWGLAPMMSSDGSRYYITFVDAFTRFTWVYPLKLKSDALQTFIQLKKLVELQFDIKIKCLQADIGGEYQPFIPYLSNLGVQIRFSCPYTHQQNGILEREHRNIVEMGLTLLAHANLPLKFWCEAFTTAVMLIHNLPTLVLHFQSPFEKLYQRKPNYNFLKVFGCSCFPYLRDYNRHKLDLHTSKCFFIGYNLSHKGYRCLHPSRKIYISRHVIFNEMEFPYQSLFYTNSPSPSSSTYGTTIPLANLFQKFADTSVPSSTHQLSHSTSQPTVSEHNETPTSNLAELSTEQESHHQTSTSISSIRDRVSPQHVTQLNQHTMVTRINTGSLKPRLFLTECSLPMSFLAEGEPNTIKLAMSDPKWLTTMKMEFEALQNNHTWVLVPASADMNIVGSNWVFKTKYNPDGSILKHKARLVAKGFHQTAGVDFLDTFSPVVKPSTICVIFALTVYYNWDIQQVDINNAFLNGDLQEHVFMRQLEGFEDQRFPGHVYKLVKALYGLKQAPRSWFQKLKTALVDWGFHGSTLDSSLFIKHSSNDVLYLLVYVDDILIAGNNAKSVSLTISHLNKVFAFKTLVSVNYFLGFEAHRDATSIYLTQSKYIVDLLKKTNMFNCHPCATPISSGSKLRKSDGELLENSIVYRSTIGAL</sequence>
<dbReference type="EMBL" id="JAUESC010000003">
    <property type="protein sequence ID" value="KAK0599011.1"/>
    <property type="molecule type" value="Genomic_DNA"/>
</dbReference>
<dbReference type="Pfam" id="PF07727">
    <property type="entry name" value="RVT_2"/>
    <property type="match status" value="1"/>
</dbReference>
<dbReference type="PANTHER" id="PTHR42648:SF26">
    <property type="entry name" value="INTEGRASE CATALYTIC DOMAIN-CONTAINING PROTEIN"/>
    <property type="match status" value="1"/>
</dbReference>
<dbReference type="PROSITE" id="PS50994">
    <property type="entry name" value="INTEGRASE"/>
    <property type="match status" value="1"/>
</dbReference>
<keyword evidence="1" id="KW-0479">Metal-binding</keyword>
<dbReference type="GO" id="GO:0016787">
    <property type="term" value="F:hydrolase activity"/>
    <property type="evidence" value="ECO:0007669"/>
    <property type="project" value="UniProtKB-KW"/>
</dbReference>
<dbReference type="InterPro" id="IPR012337">
    <property type="entry name" value="RNaseH-like_sf"/>
</dbReference>
<gene>
    <name evidence="5" type="ORF">LWI29_001530</name>
</gene>
<dbReference type="GO" id="GO:0046872">
    <property type="term" value="F:metal ion binding"/>
    <property type="evidence" value="ECO:0007669"/>
    <property type="project" value="UniProtKB-KW"/>
</dbReference>
<evidence type="ECO:0000313" key="6">
    <source>
        <dbReference type="Proteomes" id="UP001168877"/>
    </source>
</evidence>
<evidence type="ECO:0000256" key="2">
    <source>
        <dbReference type="ARBA" id="ARBA00022801"/>
    </source>
</evidence>
<evidence type="ECO:0000256" key="1">
    <source>
        <dbReference type="ARBA" id="ARBA00022723"/>
    </source>
</evidence>
<dbReference type="InterPro" id="IPR043502">
    <property type="entry name" value="DNA/RNA_pol_sf"/>
</dbReference>
<dbReference type="InterPro" id="IPR013103">
    <property type="entry name" value="RVT_2"/>
</dbReference>
<accession>A0AA39SJ66</accession>
<evidence type="ECO:0000313" key="5">
    <source>
        <dbReference type="EMBL" id="KAK0599011.1"/>
    </source>
</evidence>
<dbReference type="Pfam" id="PF25597">
    <property type="entry name" value="SH3_retrovirus"/>
    <property type="match status" value="1"/>
</dbReference>
<dbReference type="GO" id="GO:0015074">
    <property type="term" value="P:DNA integration"/>
    <property type="evidence" value="ECO:0007669"/>
    <property type="project" value="InterPro"/>
</dbReference>
<name>A0AA39SJ66_ACESA</name>
<feature type="compositionally biased region" description="Low complexity" evidence="3">
    <location>
        <begin position="294"/>
        <end position="306"/>
    </location>
</feature>
<protein>
    <recommendedName>
        <fullName evidence="4">Integrase catalytic domain-containing protein</fullName>
    </recommendedName>
</protein>